<evidence type="ECO:0000256" key="5">
    <source>
        <dbReference type="ARBA" id="ARBA00023237"/>
    </source>
</evidence>
<organism evidence="8 9">
    <name type="scientific">Roseateles toxinivorans</name>
    <dbReference type="NCBI Taxonomy" id="270368"/>
    <lineage>
        <taxon>Bacteria</taxon>
        <taxon>Pseudomonadati</taxon>
        <taxon>Pseudomonadota</taxon>
        <taxon>Betaproteobacteria</taxon>
        <taxon>Burkholderiales</taxon>
        <taxon>Sphaerotilaceae</taxon>
        <taxon>Roseateles</taxon>
    </lineage>
</organism>
<dbReference type="Proteomes" id="UP000295361">
    <property type="component" value="Unassembled WGS sequence"/>
</dbReference>
<evidence type="ECO:0000256" key="2">
    <source>
        <dbReference type="ARBA" id="ARBA00022452"/>
    </source>
</evidence>
<keyword evidence="6" id="KW-0175">Coiled coil</keyword>
<dbReference type="GO" id="GO:0009279">
    <property type="term" value="C:cell outer membrane"/>
    <property type="evidence" value="ECO:0007669"/>
    <property type="project" value="UniProtKB-SubCell"/>
</dbReference>
<keyword evidence="9" id="KW-1185">Reference proteome</keyword>
<feature type="coiled-coil region" evidence="6">
    <location>
        <begin position="173"/>
        <end position="202"/>
    </location>
</feature>
<dbReference type="EMBL" id="SNXS01000013">
    <property type="protein sequence ID" value="TDP61327.1"/>
    <property type="molecule type" value="Genomic_DNA"/>
</dbReference>
<evidence type="ECO:0000313" key="8">
    <source>
        <dbReference type="EMBL" id="TDP61327.1"/>
    </source>
</evidence>
<dbReference type="PANTHER" id="PTHR30026">
    <property type="entry name" value="OUTER MEMBRANE PROTEIN TOLC"/>
    <property type="match status" value="1"/>
</dbReference>
<evidence type="ECO:0000256" key="7">
    <source>
        <dbReference type="SAM" id="SignalP"/>
    </source>
</evidence>
<evidence type="ECO:0000256" key="4">
    <source>
        <dbReference type="ARBA" id="ARBA00023136"/>
    </source>
</evidence>
<keyword evidence="3" id="KW-0812">Transmembrane</keyword>
<dbReference type="GO" id="GO:0015288">
    <property type="term" value="F:porin activity"/>
    <property type="evidence" value="ECO:0007669"/>
    <property type="project" value="TreeGrafter"/>
</dbReference>
<dbReference type="GO" id="GO:0015562">
    <property type="term" value="F:efflux transmembrane transporter activity"/>
    <property type="evidence" value="ECO:0007669"/>
    <property type="project" value="InterPro"/>
</dbReference>
<name>A0A4R6QEL3_9BURK</name>
<dbReference type="Gene3D" id="1.20.1600.10">
    <property type="entry name" value="Outer membrane efflux proteins (OEP)"/>
    <property type="match status" value="1"/>
</dbReference>
<sequence length="407" mass="43187">MGALLACSAALWLGAGQARANEAIPATLAQAFKQAWSQQAEGAAAPARRDAAQGRKNAAGAWTAAPPVLELSGRSDRLNRNQGSREIELGVSAALWLPGERQLTLALADAELGALDSRQLAARWRLAGAVREAWWALQLAALDQQSAQTRITAAAQLARDVTRRVAAGDLSRADQHQADAAVATAEAEAAQAQAALAQAAQTLRSWGLAPDLARQDMALPEPNPEARELEAAHPALRELSDRARLAERSLALASRQRRGNPELLLSTTRQRASHGESSAQTVMLGLRIPFGSAGAHQARQAGASADQIEAQTLLALEQRRLRAEVESAQARLTAARAGAEAAARRAILARETRGFIEKAFRLGEADLPSRLRVEQEAFEAERQQARAGIGVSQAISALRQALGLLPL</sequence>
<comment type="caution">
    <text evidence="8">The sequence shown here is derived from an EMBL/GenBank/DDBJ whole genome shotgun (WGS) entry which is preliminary data.</text>
</comment>
<dbReference type="GO" id="GO:1990281">
    <property type="term" value="C:efflux pump complex"/>
    <property type="evidence" value="ECO:0007669"/>
    <property type="project" value="TreeGrafter"/>
</dbReference>
<dbReference type="InterPro" id="IPR051906">
    <property type="entry name" value="TolC-like"/>
</dbReference>
<evidence type="ECO:0000256" key="3">
    <source>
        <dbReference type="ARBA" id="ARBA00022692"/>
    </source>
</evidence>
<evidence type="ECO:0000313" key="9">
    <source>
        <dbReference type="Proteomes" id="UP000295361"/>
    </source>
</evidence>
<accession>A0A4R6QEL3</accession>
<keyword evidence="5" id="KW-0998">Cell outer membrane</keyword>
<comment type="subcellular location">
    <subcellularLocation>
        <location evidence="1">Cell outer membrane</location>
    </subcellularLocation>
</comment>
<feature type="signal peptide" evidence="7">
    <location>
        <begin position="1"/>
        <end position="20"/>
    </location>
</feature>
<protein>
    <submittedName>
        <fullName evidence="8">Cobalt-zinc-cadmium efflux system outer membrane protein</fullName>
    </submittedName>
</protein>
<dbReference type="PANTHER" id="PTHR30026:SF20">
    <property type="entry name" value="OUTER MEMBRANE PROTEIN TOLC"/>
    <property type="match status" value="1"/>
</dbReference>
<reference evidence="8 9" key="1">
    <citation type="submission" date="2019-03" db="EMBL/GenBank/DDBJ databases">
        <title>Genomic Encyclopedia of Type Strains, Phase IV (KMG-IV): sequencing the most valuable type-strain genomes for metagenomic binning, comparative biology and taxonomic classification.</title>
        <authorList>
            <person name="Goeker M."/>
        </authorList>
    </citation>
    <scope>NUCLEOTIDE SEQUENCE [LARGE SCALE GENOMIC DNA]</scope>
    <source>
        <strain evidence="8 9">DSM 16998</strain>
    </source>
</reference>
<feature type="chain" id="PRO_5020791865" evidence="7">
    <location>
        <begin position="21"/>
        <end position="407"/>
    </location>
</feature>
<keyword evidence="4" id="KW-0472">Membrane</keyword>
<dbReference type="SUPFAM" id="SSF56954">
    <property type="entry name" value="Outer membrane efflux proteins (OEP)"/>
    <property type="match status" value="1"/>
</dbReference>
<dbReference type="OrthoDB" id="8558511at2"/>
<dbReference type="InParanoid" id="A0A4R6QEL3"/>
<keyword evidence="2" id="KW-1134">Transmembrane beta strand</keyword>
<gene>
    <name evidence="8" type="ORF">DES47_11310</name>
</gene>
<evidence type="ECO:0000256" key="1">
    <source>
        <dbReference type="ARBA" id="ARBA00004442"/>
    </source>
</evidence>
<evidence type="ECO:0000256" key="6">
    <source>
        <dbReference type="SAM" id="Coils"/>
    </source>
</evidence>
<dbReference type="AlphaFoldDB" id="A0A4R6QEL3"/>
<proteinExistence type="predicted"/>
<keyword evidence="7" id="KW-0732">Signal</keyword>